<dbReference type="PANTHER" id="PTHR12786:SF1">
    <property type="entry name" value="SPLICING REGULATOR SDE2"/>
    <property type="match status" value="1"/>
</dbReference>
<comment type="similarity">
    <text evidence="3">Belongs to the SDE2 family.</text>
</comment>
<dbReference type="GO" id="GO:0008380">
    <property type="term" value="P:RNA splicing"/>
    <property type="evidence" value="ECO:0007669"/>
    <property type="project" value="UniProtKB-KW"/>
</dbReference>
<dbReference type="WBParaSite" id="L893_g32905.t1">
    <property type="protein sequence ID" value="L893_g32905.t1"/>
    <property type="gene ID" value="L893_g32905"/>
</dbReference>
<keyword evidence="7" id="KW-0539">Nucleus</keyword>
<dbReference type="InterPro" id="IPR053822">
    <property type="entry name" value="SDE2-like_dom"/>
</dbReference>
<accession>A0A1I8A5X1</accession>
<dbReference type="Proteomes" id="UP000095287">
    <property type="component" value="Unplaced"/>
</dbReference>
<evidence type="ECO:0000256" key="3">
    <source>
        <dbReference type="ARBA" id="ARBA00008726"/>
    </source>
</evidence>
<dbReference type="InterPro" id="IPR025086">
    <property type="entry name" value="SDE2/SF3A3_SAP"/>
</dbReference>
<evidence type="ECO:0000259" key="10">
    <source>
        <dbReference type="Pfam" id="PF13297"/>
    </source>
</evidence>
<dbReference type="InterPro" id="IPR051421">
    <property type="entry name" value="RNA_Proc_DNA_Dmg_Regulator"/>
</dbReference>
<evidence type="ECO:0000259" key="11">
    <source>
        <dbReference type="Pfam" id="PF22782"/>
    </source>
</evidence>
<feature type="compositionally biased region" description="Basic and acidic residues" evidence="9">
    <location>
        <begin position="123"/>
        <end position="148"/>
    </location>
</feature>
<feature type="domain" description="SDE2-like" evidence="11">
    <location>
        <begin position="56"/>
        <end position="151"/>
    </location>
</feature>
<dbReference type="AlphaFoldDB" id="A0A1I8A5X1"/>
<organism evidence="12 13">
    <name type="scientific">Steinernema glaseri</name>
    <dbReference type="NCBI Taxonomy" id="37863"/>
    <lineage>
        <taxon>Eukaryota</taxon>
        <taxon>Metazoa</taxon>
        <taxon>Ecdysozoa</taxon>
        <taxon>Nematoda</taxon>
        <taxon>Chromadorea</taxon>
        <taxon>Rhabditida</taxon>
        <taxon>Tylenchina</taxon>
        <taxon>Panagrolaimomorpha</taxon>
        <taxon>Strongyloidoidea</taxon>
        <taxon>Steinernematidae</taxon>
        <taxon>Steinernema</taxon>
    </lineage>
</organism>
<evidence type="ECO:0000256" key="6">
    <source>
        <dbReference type="ARBA" id="ARBA00023187"/>
    </source>
</evidence>
<evidence type="ECO:0000313" key="13">
    <source>
        <dbReference type="WBParaSite" id="L893_g32905.t1"/>
    </source>
</evidence>
<dbReference type="PANTHER" id="PTHR12786">
    <property type="entry name" value="SPLICING FACTOR SF3A-RELATED"/>
    <property type="match status" value="1"/>
</dbReference>
<dbReference type="GO" id="GO:0005634">
    <property type="term" value="C:nucleus"/>
    <property type="evidence" value="ECO:0007669"/>
    <property type="project" value="UniProtKB-SubCell"/>
</dbReference>
<keyword evidence="12" id="KW-1185">Reference proteome</keyword>
<dbReference type="Pfam" id="PF13297">
    <property type="entry name" value="SDE2_2C"/>
    <property type="match status" value="1"/>
</dbReference>
<evidence type="ECO:0000256" key="1">
    <source>
        <dbReference type="ARBA" id="ARBA00004123"/>
    </source>
</evidence>
<keyword evidence="6" id="KW-0508">mRNA splicing</keyword>
<sequence>MADLKTEFVLSDSGAINALLQLPQELYYVTCGGKVVQDWENLPEEAHVHVHFRLRGGKGGFGSLLRSFRIHKSTNQLMCRDLNGRRIADVKEEERLRKWIAKAAEREKRKALKKKEKYERLKAGPAKHEFNDPKFKEAHDSVDSRTEDALEAGLEELKKAAGKEKKPVVEKAETSDSDSDGDGFDVPGPSWLIKKRKRKLQDATLSMKKPKMIEEVAKENVPSDDKAKVEEKVDPKPEEVVEAPKQEPVKCVEEKPQKEAVQPPKVFERINLDEMEDVESLEALGLDHLKFELESRNLKCGGNLSERAKRLFSVKGLTPDKYPKNVKAAPKKK</sequence>
<dbReference type="GO" id="GO:0005737">
    <property type="term" value="C:cytoplasm"/>
    <property type="evidence" value="ECO:0007669"/>
    <property type="project" value="UniProtKB-SubCell"/>
</dbReference>
<dbReference type="GO" id="GO:0006397">
    <property type="term" value="P:mRNA processing"/>
    <property type="evidence" value="ECO:0007669"/>
    <property type="project" value="UniProtKB-KW"/>
</dbReference>
<evidence type="ECO:0000256" key="2">
    <source>
        <dbReference type="ARBA" id="ARBA00004496"/>
    </source>
</evidence>
<evidence type="ECO:0000256" key="7">
    <source>
        <dbReference type="ARBA" id="ARBA00023242"/>
    </source>
</evidence>
<protein>
    <submittedName>
        <fullName evidence="13">Replication stress response regulator SDE2</fullName>
    </submittedName>
</protein>
<name>A0A1I8A5X1_9BILA</name>
<evidence type="ECO:0000313" key="12">
    <source>
        <dbReference type="Proteomes" id="UP000095287"/>
    </source>
</evidence>
<dbReference type="Pfam" id="PF22782">
    <property type="entry name" value="SDE2"/>
    <property type="match status" value="1"/>
</dbReference>
<evidence type="ECO:0000256" key="8">
    <source>
        <dbReference type="ARBA" id="ARBA00023306"/>
    </source>
</evidence>
<evidence type="ECO:0000256" key="9">
    <source>
        <dbReference type="SAM" id="MobiDB-lite"/>
    </source>
</evidence>
<feature type="region of interest" description="Disordered" evidence="9">
    <location>
        <begin position="214"/>
        <end position="261"/>
    </location>
</feature>
<evidence type="ECO:0000256" key="5">
    <source>
        <dbReference type="ARBA" id="ARBA00022664"/>
    </source>
</evidence>
<keyword evidence="4" id="KW-0963">Cytoplasm</keyword>
<feature type="domain" description="SDE2/SF3A3 SAP" evidence="10">
    <location>
        <begin position="254"/>
        <end position="328"/>
    </location>
</feature>
<proteinExistence type="inferred from homology"/>
<comment type="subcellular location">
    <subcellularLocation>
        <location evidence="2">Cytoplasm</location>
    </subcellularLocation>
    <subcellularLocation>
        <location evidence="1">Nucleus</location>
    </subcellularLocation>
</comment>
<keyword evidence="8" id="KW-0131">Cell cycle</keyword>
<reference evidence="13" key="1">
    <citation type="submission" date="2016-11" db="UniProtKB">
        <authorList>
            <consortium name="WormBaseParasite"/>
        </authorList>
    </citation>
    <scope>IDENTIFICATION</scope>
</reference>
<feature type="region of interest" description="Disordered" evidence="9">
    <location>
        <begin position="123"/>
        <end position="190"/>
    </location>
</feature>
<keyword evidence="5" id="KW-0507">mRNA processing</keyword>
<feature type="compositionally biased region" description="Basic and acidic residues" evidence="9">
    <location>
        <begin position="155"/>
        <end position="174"/>
    </location>
</feature>
<feature type="compositionally biased region" description="Basic and acidic residues" evidence="9">
    <location>
        <begin position="214"/>
        <end position="258"/>
    </location>
</feature>
<evidence type="ECO:0000256" key="4">
    <source>
        <dbReference type="ARBA" id="ARBA00022490"/>
    </source>
</evidence>